<proteinExistence type="predicted"/>
<dbReference type="Proteomes" id="UP000473325">
    <property type="component" value="Unassembled WGS sequence"/>
</dbReference>
<keyword evidence="1" id="KW-1133">Transmembrane helix</keyword>
<dbReference type="AlphaFoldDB" id="A0A6L7EY39"/>
<dbReference type="RefSeq" id="WP_160876147.1">
    <property type="nucleotide sequence ID" value="NZ_WUEK01000003.1"/>
</dbReference>
<feature type="transmembrane region" description="Helical" evidence="1">
    <location>
        <begin position="6"/>
        <end position="31"/>
    </location>
</feature>
<keyword evidence="1" id="KW-0812">Transmembrane</keyword>
<gene>
    <name evidence="2" type="ORF">GRQ65_05845</name>
</gene>
<protein>
    <submittedName>
        <fullName evidence="2">Uncharacterized protein</fullName>
    </submittedName>
</protein>
<sequence length="133" mass="14323">MHDALIYVSLATLALVVVDACVLGAVVAGRLSERRHAARTRTPAPVPAPDHDAPIETVLYVVPIEHDPQALLAALTRAGYPTAVDPIDERTVLVGCPAGVAHRDRLRVVLWREVRRTRTPGAELGPVRFADEG</sequence>
<evidence type="ECO:0000313" key="2">
    <source>
        <dbReference type="EMBL" id="MXG89069.1"/>
    </source>
</evidence>
<name>A0A6L7EY39_9ACTN</name>
<dbReference type="EMBL" id="WUEK01000003">
    <property type="protein sequence ID" value="MXG89069.1"/>
    <property type="molecule type" value="Genomic_DNA"/>
</dbReference>
<evidence type="ECO:0000313" key="3">
    <source>
        <dbReference type="Proteomes" id="UP000473325"/>
    </source>
</evidence>
<evidence type="ECO:0000256" key="1">
    <source>
        <dbReference type="SAM" id="Phobius"/>
    </source>
</evidence>
<keyword evidence="3" id="KW-1185">Reference proteome</keyword>
<keyword evidence="1" id="KW-0472">Membrane</keyword>
<accession>A0A6L7EY39</accession>
<organism evidence="2 3">
    <name type="scientific">Nocardioides flavescens</name>
    <dbReference type="NCBI Taxonomy" id="2691959"/>
    <lineage>
        <taxon>Bacteria</taxon>
        <taxon>Bacillati</taxon>
        <taxon>Actinomycetota</taxon>
        <taxon>Actinomycetes</taxon>
        <taxon>Propionibacteriales</taxon>
        <taxon>Nocardioidaceae</taxon>
        <taxon>Nocardioides</taxon>
    </lineage>
</organism>
<reference evidence="2 3" key="1">
    <citation type="submission" date="2019-12" db="EMBL/GenBank/DDBJ databases">
        <authorList>
            <person name="Kun Z."/>
        </authorList>
    </citation>
    <scope>NUCLEOTIDE SEQUENCE [LARGE SCALE GENOMIC DNA]</scope>
    <source>
        <strain evidence="2 3">YIM 123512</strain>
    </source>
</reference>
<comment type="caution">
    <text evidence="2">The sequence shown here is derived from an EMBL/GenBank/DDBJ whole genome shotgun (WGS) entry which is preliminary data.</text>
</comment>